<dbReference type="Ensembl" id="ENSELUT00000101074.1">
    <property type="protein sequence ID" value="ENSELUP00000084531.1"/>
    <property type="gene ID" value="ENSELUG00000039427.1"/>
</dbReference>
<dbReference type="GO" id="GO:0003676">
    <property type="term" value="F:nucleic acid binding"/>
    <property type="evidence" value="ECO:0007669"/>
    <property type="project" value="InterPro"/>
</dbReference>
<sequence>MCVCGGGGGGGGGGTVVCSPPSPTSVSWALRSCSWTCRTSSGSSSFTTECPLPNKNGNYHSNGSKPKWQRLSSRVIKEKLSARSPRKVPLLKKRHVLKRLQFTKELTDWPKEKWRNILCSDESKIVLFGSQ</sequence>
<reference evidence="1" key="3">
    <citation type="submission" date="2025-09" db="UniProtKB">
        <authorList>
            <consortium name="Ensembl"/>
        </authorList>
    </citation>
    <scope>IDENTIFICATION</scope>
</reference>
<dbReference type="InterPro" id="IPR036397">
    <property type="entry name" value="RNaseH_sf"/>
</dbReference>
<dbReference type="GeneTree" id="ENSGT01120000272491"/>
<reference evidence="1 2" key="1">
    <citation type="submission" date="2020-02" db="EMBL/GenBank/DDBJ databases">
        <title>Esox lucius (northern pike) genome, fEsoLuc1, primary haplotype.</title>
        <authorList>
            <person name="Myers G."/>
            <person name="Karagic N."/>
            <person name="Meyer A."/>
            <person name="Pippel M."/>
            <person name="Reichard M."/>
            <person name="Winkler S."/>
            <person name="Tracey A."/>
            <person name="Sims Y."/>
            <person name="Howe K."/>
            <person name="Rhie A."/>
            <person name="Formenti G."/>
            <person name="Durbin R."/>
            <person name="Fedrigo O."/>
            <person name="Jarvis E.D."/>
        </authorList>
    </citation>
    <scope>NUCLEOTIDE SEQUENCE [LARGE SCALE GENOMIC DNA]</scope>
</reference>
<reference evidence="1" key="2">
    <citation type="submission" date="2025-08" db="UniProtKB">
        <authorList>
            <consortium name="Ensembl"/>
        </authorList>
    </citation>
    <scope>IDENTIFICATION</scope>
</reference>
<evidence type="ECO:0000313" key="2">
    <source>
        <dbReference type="Proteomes" id="UP000265140"/>
    </source>
</evidence>
<protein>
    <submittedName>
        <fullName evidence="1">Uncharacterized protein</fullName>
    </submittedName>
</protein>
<dbReference type="Gene3D" id="3.30.420.10">
    <property type="entry name" value="Ribonuclease H-like superfamily/Ribonuclease H"/>
    <property type="match status" value="1"/>
</dbReference>
<keyword evidence="2" id="KW-1185">Reference proteome</keyword>
<organism evidence="1 2">
    <name type="scientific">Esox lucius</name>
    <name type="common">Northern pike</name>
    <dbReference type="NCBI Taxonomy" id="8010"/>
    <lineage>
        <taxon>Eukaryota</taxon>
        <taxon>Metazoa</taxon>
        <taxon>Chordata</taxon>
        <taxon>Craniata</taxon>
        <taxon>Vertebrata</taxon>
        <taxon>Euteleostomi</taxon>
        <taxon>Actinopterygii</taxon>
        <taxon>Neopterygii</taxon>
        <taxon>Teleostei</taxon>
        <taxon>Protacanthopterygii</taxon>
        <taxon>Esociformes</taxon>
        <taxon>Esocidae</taxon>
        <taxon>Esox</taxon>
    </lineage>
</organism>
<proteinExistence type="predicted"/>
<accession>A0AAY5K6Y2</accession>
<dbReference type="Proteomes" id="UP000265140">
    <property type="component" value="Chromosome 19"/>
</dbReference>
<evidence type="ECO:0000313" key="1">
    <source>
        <dbReference type="Ensembl" id="ENSELUP00000084531.1"/>
    </source>
</evidence>
<dbReference type="AlphaFoldDB" id="A0AAY5K6Y2"/>
<name>A0AAY5K6Y2_ESOLU</name>